<dbReference type="EMBL" id="CP072133">
    <property type="protein sequence ID" value="QTH70744.1"/>
    <property type="molecule type" value="Genomic_DNA"/>
</dbReference>
<evidence type="ECO:0000313" key="2">
    <source>
        <dbReference type="Proteomes" id="UP000664904"/>
    </source>
</evidence>
<accession>A0A975DFR8</accession>
<dbReference type="KEGG" id="pxi:J5O05_12585"/>
<dbReference type="RefSeq" id="WP_208842328.1">
    <property type="nucleotide sequence ID" value="NZ_CP072133.1"/>
</dbReference>
<sequence length="214" mass="24480">MKRDVVTNQLQTTIWQNEAERLAFAELANVFYAREISHLSQLADLARMQRLLKSLPIYVERAARHIVQGDIPIQLDTQNACWLSPIRKQPNADPLKTEGYFKQAGKLGLVVPILHKDEVYCQLFMDSLDQLSENSVHCNQYGWFHLTGEHKENPNLRLLKPTLALMTAACCGHQWKLGKPSAPRLLTLREMLLASSINWKDVKKAKLNLRQPTT</sequence>
<name>A0A975DFR8_9GAMM</name>
<organism evidence="1 2">
    <name type="scientific">Pseudoalteromonas xiamenensis</name>
    <dbReference type="NCBI Taxonomy" id="882626"/>
    <lineage>
        <taxon>Bacteria</taxon>
        <taxon>Pseudomonadati</taxon>
        <taxon>Pseudomonadota</taxon>
        <taxon>Gammaproteobacteria</taxon>
        <taxon>Alteromonadales</taxon>
        <taxon>Pseudoalteromonadaceae</taxon>
        <taxon>Pseudoalteromonas</taxon>
    </lineage>
</organism>
<proteinExistence type="predicted"/>
<evidence type="ECO:0000313" key="1">
    <source>
        <dbReference type="EMBL" id="QTH70744.1"/>
    </source>
</evidence>
<gene>
    <name evidence="1" type="ORF">J5O05_12585</name>
</gene>
<reference evidence="1" key="1">
    <citation type="submission" date="2021-03" db="EMBL/GenBank/DDBJ databases">
        <title>Complete Genome of Pseudoalteromonas xiamenensis STKMTI.2, a new potential marine bacterium producing anti-Vibrio compounds.</title>
        <authorList>
            <person name="Handayani D.P."/>
            <person name="Isnansetyo A."/>
            <person name="Istiqomah I."/>
            <person name="Jumina J."/>
        </authorList>
    </citation>
    <scope>NUCLEOTIDE SEQUENCE</scope>
    <source>
        <strain evidence="1">STKMTI.2</strain>
    </source>
</reference>
<protein>
    <submittedName>
        <fullName evidence="1">Uncharacterized protein</fullName>
    </submittedName>
</protein>
<dbReference type="Proteomes" id="UP000664904">
    <property type="component" value="Chromosome"/>
</dbReference>
<keyword evidence="2" id="KW-1185">Reference proteome</keyword>
<dbReference type="AlphaFoldDB" id="A0A975DFR8"/>